<dbReference type="Gene3D" id="3.40.50.2300">
    <property type="match status" value="1"/>
</dbReference>
<reference evidence="5" key="1">
    <citation type="journal article" date="2019" name="Int. J. Syst. Evol. Microbiol.">
        <title>The Global Catalogue of Microorganisms (GCM) 10K type strain sequencing project: providing services to taxonomists for standard genome sequencing and annotation.</title>
        <authorList>
            <consortium name="The Broad Institute Genomics Platform"/>
            <consortium name="The Broad Institute Genome Sequencing Center for Infectious Disease"/>
            <person name="Wu L."/>
            <person name="Ma J."/>
        </authorList>
    </citation>
    <scope>NUCLEOTIDE SEQUENCE [LARGE SCALE GENOMIC DNA]</scope>
    <source>
        <strain evidence="5">JCM 31486</strain>
    </source>
</reference>
<keyword evidence="2" id="KW-0597">Phosphoprotein</keyword>
<dbReference type="Proteomes" id="UP001597045">
    <property type="component" value="Unassembled WGS sequence"/>
</dbReference>
<dbReference type="Pfam" id="PF00072">
    <property type="entry name" value="Response_reg"/>
    <property type="match status" value="1"/>
</dbReference>
<proteinExistence type="predicted"/>
<dbReference type="CDD" id="cd17535">
    <property type="entry name" value="REC_NarL-like"/>
    <property type="match status" value="1"/>
</dbReference>
<gene>
    <name evidence="4" type="ORF">ACFQ1S_38855</name>
</gene>
<dbReference type="InterPro" id="IPR001789">
    <property type="entry name" value="Sig_transdc_resp-reg_receiver"/>
</dbReference>
<dbReference type="EMBL" id="JBHTIS010003308">
    <property type="protein sequence ID" value="MFD1051072.1"/>
    <property type="molecule type" value="Genomic_DNA"/>
</dbReference>
<evidence type="ECO:0000256" key="1">
    <source>
        <dbReference type="ARBA" id="ARBA00023125"/>
    </source>
</evidence>
<sequence length="93" mass="9909">MVVDDHPLFRFGLCTVLADIPETEVVGEAATGLDSISAAKALRPDVIVMDLHLPDISGIEATRQIVTELPQVGVLVLTMFDDSESVFAAMRAG</sequence>
<dbReference type="SMART" id="SM00448">
    <property type="entry name" value="REC"/>
    <property type="match status" value="1"/>
</dbReference>
<evidence type="ECO:0000259" key="3">
    <source>
        <dbReference type="PROSITE" id="PS50110"/>
    </source>
</evidence>
<dbReference type="SUPFAM" id="SSF52172">
    <property type="entry name" value="CheY-like"/>
    <property type="match status" value="1"/>
</dbReference>
<evidence type="ECO:0000256" key="2">
    <source>
        <dbReference type="PROSITE-ProRule" id="PRU00169"/>
    </source>
</evidence>
<evidence type="ECO:0000313" key="5">
    <source>
        <dbReference type="Proteomes" id="UP001597045"/>
    </source>
</evidence>
<name>A0ABW3MLJ5_9PSEU</name>
<feature type="modified residue" description="4-aspartylphosphate" evidence="2">
    <location>
        <position position="50"/>
    </location>
</feature>
<keyword evidence="1" id="KW-0238">DNA-binding</keyword>
<keyword evidence="5" id="KW-1185">Reference proteome</keyword>
<dbReference type="InterPro" id="IPR058245">
    <property type="entry name" value="NreC/VraR/RcsB-like_REC"/>
</dbReference>
<evidence type="ECO:0000313" key="4">
    <source>
        <dbReference type="EMBL" id="MFD1051072.1"/>
    </source>
</evidence>
<organism evidence="4 5">
    <name type="scientific">Kibdelosporangium lantanae</name>
    <dbReference type="NCBI Taxonomy" id="1497396"/>
    <lineage>
        <taxon>Bacteria</taxon>
        <taxon>Bacillati</taxon>
        <taxon>Actinomycetota</taxon>
        <taxon>Actinomycetes</taxon>
        <taxon>Pseudonocardiales</taxon>
        <taxon>Pseudonocardiaceae</taxon>
        <taxon>Kibdelosporangium</taxon>
    </lineage>
</organism>
<feature type="non-terminal residue" evidence="4">
    <location>
        <position position="93"/>
    </location>
</feature>
<dbReference type="InterPro" id="IPR011006">
    <property type="entry name" value="CheY-like_superfamily"/>
</dbReference>
<protein>
    <submittedName>
        <fullName evidence="4">Response regulator transcription factor</fullName>
    </submittedName>
</protein>
<accession>A0ABW3MLJ5</accession>
<feature type="domain" description="Response regulatory" evidence="3">
    <location>
        <begin position="1"/>
        <end position="93"/>
    </location>
</feature>
<dbReference type="PROSITE" id="PS50110">
    <property type="entry name" value="RESPONSE_REGULATORY"/>
    <property type="match status" value="1"/>
</dbReference>
<dbReference type="PANTHER" id="PTHR43214:SF43">
    <property type="entry name" value="TWO-COMPONENT RESPONSE REGULATOR"/>
    <property type="match status" value="1"/>
</dbReference>
<comment type="caution">
    <text evidence="4">The sequence shown here is derived from an EMBL/GenBank/DDBJ whole genome shotgun (WGS) entry which is preliminary data.</text>
</comment>
<dbReference type="InterPro" id="IPR039420">
    <property type="entry name" value="WalR-like"/>
</dbReference>
<dbReference type="PANTHER" id="PTHR43214">
    <property type="entry name" value="TWO-COMPONENT RESPONSE REGULATOR"/>
    <property type="match status" value="1"/>
</dbReference>